<dbReference type="Pfam" id="PF04074">
    <property type="entry name" value="DUF386"/>
    <property type="match status" value="1"/>
</dbReference>
<dbReference type="EMBL" id="DWXX01000136">
    <property type="protein sequence ID" value="HJB59504.1"/>
    <property type="molecule type" value="Genomic_DNA"/>
</dbReference>
<sequence length="159" mass="16470">MIFDTLNNLPNYLGISPNLDTAIEFIMARDIAALPEGTTRLDGGAVTAEVRTLTPQSGDKLDFACSDGCLTLLTDLAGSEMFEVSLGDFAVKKPAAGDAPAFGSAPTSAAGMLCEGRFALFLAGEPYKTGIKAQGCGKVRQATFRIALDEGGAEQDAGD</sequence>
<gene>
    <name evidence="1" type="ORF">H9771_07625</name>
</gene>
<name>A0A9D2S823_9FIRM</name>
<dbReference type="Gene3D" id="2.60.120.370">
    <property type="entry name" value="YhcH/YjgK/YiaL"/>
    <property type="match status" value="1"/>
</dbReference>
<organism evidence="1 2">
    <name type="scientific">Candidatus Faecalibacterium faecipullorum</name>
    <dbReference type="NCBI Taxonomy" id="2838578"/>
    <lineage>
        <taxon>Bacteria</taxon>
        <taxon>Bacillati</taxon>
        <taxon>Bacillota</taxon>
        <taxon>Clostridia</taxon>
        <taxon>Eubacteriales</taxon>
        <taxon>Oscillospiraceae</taxon>
        <taxon>Faecalibacterium</taxon>
    </lineage>
</organism>
<reference evidence="1" key="2">
    <citation type="submission" date="2021-04" db="EMBL/GenBank/DDBJ databases">
        <authorList>
            <person name="Gilroy R."/>
        </authorList>
    </citation>
    <scope>NUCLEOTIDE SEQUENCE</scope>
    <source>
        <strain evidence="1">ChiHjej9B8-13557</strain>
    </source>
</reference>
<accession>A0A9D2S823</accession>
<dbReference type="Proteomes" id="UP000824211">
    <property type="component" value="Unassembled WGS sequence"/>
</dbReference>
<evidence type="ECO:0000313" key="2">
    <source>
        <dbReference type="Proteomes" id="UP000824211"/>
    </source>
</evidence>
<comment type="caution">
    <text evidence="1">The sequence shown here is derived from an EMBL/GenBank/DDBJ whole genome shotgun (WGS) entry which is preliminary data.</text>
</comment>
<protein>
    <submittedName>
        <fullName evidence="1">YhcH/YjgK/YiaL family protein</fullName>
    </submittedName>
</protein>
<dbReference type="InterPro" id="IPR004375">
    <property type="entry name" value="NanQ/TabA/YiaL"/>
</dbReference>
<dbReference type="AlphaFoldDB" id="A0A9D2S823"/>
<dbReference type="InterPro" id="IPR037012">
    <property type="entry name" value="NanQ/TabA/YiaL_sf"/>
</dbReference>
<dbReference type="SUPFAM" id="SSF51197">
    <property type="entry name" value="Clavaminate synthase-like"/>
    <property type="match status" value="1"/>
</dbReference>
<proteinExistence type="predicted"/>
<evidence type="ECO:0000313" key="1">
    <source>
        <dbReference type="EMBL" id="HJB59504.1"/>
    </source>
</evidence>
<reference evidence="1" key="1">
    <citation type="journal article" date="2021" name="PeerJ">
        <title>Extensive microbial diversity within the chicken gut microbiome revealed by metagenomics and culture.</title>
        <authorList>
            <person name="Gilroy R."/>
            <person name="Ravi A."/>
            <person name="Getino M."/>
            <person name="Pursley I."/>
            <person name="Horton D.L."/>
            <person name="Alikhan N.F."/>
            <person name="Baker D."/>
            <person name="Gharbi K."/>
            <person name="Hall N."/>
            <person name="Watson M."/>
            <person name="Adriaenssens E.M."/>
            <person name="Foster-Nyarko E."/>
            <person name="Jarju S."/>
            <person name="Secka A."/>
            <person name="Antonio M."/>
            <person name="Oren A."/>
            <person name="Chaudhuri R.R."/>
            <person name="La Ragione R."/>
            <person name="Hildebrand F."/>
            <person name="Pallen M.J."/>
        </authorList>
    </citation>
    <scope>NUCLEOTIDE SEQUENCE</scope>
    <source>
        <strain evidence="1">ChiHjej9B8-13557</strain>
    </source>
</reference>